<feature type="region of interest" description="Disordered" evidence="1">
    <location>
        <begin position="54"/>
        <end position="190"/>
    </location>
</feature>
<evidence type="ECO:0000313" key="2">
    <source>
        <dbReference type="EMBL" id="JAD87167.1"/>
    </source>
</evidence>
<proteinExistence type="predicted"/>
<evidence type="ECO:0000256" key="1">
    <source>
        <dbReference type="SAM" id="MobiDB-lite"/>
    </source>
</evidence>
<feature type="compositionally biased region" description="Basic and acidic residues" evidence="1">
    <location>
        <begin position="109"/>
        <end position="141"/>
    </location>
</feature>
<accession>A0A0A9DTT4</accession>
<sequence length="271" mass="30046">MPPMYMPGHFPLDGPGRQPAHNFNWAQVRSPGQGVAAVMPLKPASERASGVLQRYGEDAPRYRGGTGTYLPTPKVQFRERQSRNYRGSYNSDRIDHNDKDGSWANSKQRNVERSYGRSQLEKSGVRPDRQMSDEGQGDRHRQPYRNDSYRREAGGPSSVQNSFESTNSMRNPVNMPSQQSAVSSGTSALSGSSMQPVVMVYSCDQSVNYSATDKPIEFGSFGAIPVDSSDIQRPPHEARANGFYEQRHAPYSGGSSRSSPDQPSPPRLRRS</sequence>
<feature type="region of interest" description="Disordered" evidence="1">
    <location>
        <begin position="1"/>
        <end position="22"/>
    </location>
</feature>
<dbReference type="InterPro" id="IPR058921">
    <property type="entry name" value="PAP/OAS1-rel"/>
</dbReference>
<name>A0A0A9DTT4_ARUDO</name>
<dbReference type="PANTHER" id="PTHR45979:SF15">
    <property type="entry name" value="POLYMERASE NUCLEOTIDYL TRANSFERASE DOMAIN-CONTAINING PROTEIN"/>
    <property type="match status" value="1"/>
</dbReference>
<feature type="compositionally biased region" description="Low complexity" evidence="1">
    <location>
        <begin position="252"/>
        <end position="261"/>
    </location>
</feature>
<dbReference type="AlphaFoldDB" id="A0A0A9DTT4"/>
<protein>
    <submittedName>
        <fullName evidence="2">Uncharacterized protein</fullName>
    </submittedName>
</protein>
<organism evidence="2">
    <name type="scientific">Arundo donax</name>
    <name type="common">Giant reed</name>
    <name type="synonym">Donax arundinaceus</name>
    <dbReference type="NCBI Taxonomy" id="35708"/>
    <lineage>
        <taxon>Eukaryota</taxon>
        <taxon>Viridiplantae</taxon>
        <taxon>Streptophyta</taxon>
        <taxon>Embryophyta</taxon>
        <taxon>Tracheophyta</taxon>
        <taxon>Spermatophyta</taxon>
        <taxon>Magnoliopsida</taxon>
        <taxon>Liliopsida</taxon>
        <taxon>Poales</taxon>
        <taxon>Poaceae</taxon>
        <taxon>PACMAD clade</taxon>
        <taxon>Arundinoideae</taxon>
        <taxon>Arundineae</taxon>
        <taxon>Arundo</taxon>
    </lineage>
</organism>
<reference evidence="2" key="1">
    <citation type="submission" date="2014-09" db="EMBL/GenBank/DDBJ databases">
        <authorList>
            <person name="Magalhaes I.L.F."/>
            <person name="Oliveira U."/>
            <person name="Santos F.R."/>
            <person name="Vidigal T.H.D.A."/>
            <person name="Brescovit A.D."/>
            <person name="Santos A.J."/>
        </authorList>
    </citation>
    <scope>NUCLEOTIDE SEQUENCE</scope>
    <source>
        <tissue evidence="2">Shoot tissue taken approximately 20 cm above the soil surface</tissue>
    </source>
</reference>
<feature type="compositionally biased region" description="Pro residues" evidence="1">
    <location>
        <begin position="262"/>
        <end position="271"/>
    </location>
</feature>
<reference evidence="2" key="2">
    <citation type="journal article" date="2015" name="Data Brief">
        <title>Shoot transcriptome of the giant reed, Arundo donax.</title>
        <authorList>
            <person name="Barrero R.A."/>
            <person name="Guerrero F.D."/>
            <person name="Moolhuijzen P."/>
            <person name="Goolsby J.A."/>
            <person name="Tidwell J."/>
            <person name="Bellgard S.E."/>
            <person name="Bellgard M.I."/>
        </authorList>
    </citation>
    <scope>NUCLEOTIDE SEQUENCE</scope>
    <source>
        <tissue evidence="2">Shoot tissue taken approximately 20 cm above the soil surface</tissue>
    </source>
</reference>
<feature type="compositionally biased region" description="Polar residues" evidence="1">
    <location>
        <begin position="157"/>
        <end position="179"/>
    </location>
</feature>
<feature type="compositionally biased region" description="Basic and acidic residues" evidence="1">
    <location>
        <begin position="92"/>
        <end position="101"/>
    </location>
</feature>
<feature type="compositionally biased region" description="Low complexity" evidence="1">
    <location>
        <begin position="180"/>
        <end position="190"/>
    </location>
</feature>
<feature type="region of interest" description="Disordered" evidence="1">
    <location>
        <begin position="217"/>
        <end position="271"/>
    </location>
</feature>
<dbReference type="PANTHER" id="PTHR45979">
    <property type="entry name" value="PAP/OAS1 SUBSTRATE-BINDING DOMAIN SUPERFAMILY"/>
    <property type="match status" value="1"/>
</dbReference>
<dbReference type="EMBL" id="GBRH01210728">
    <property type="protein sequence ID" value="JAD87167.1"/>
    <property type="molecule type" value="Transcribed_RNA"/>
</dbReference>